<evidence type="ECO:0000256" key="7">
    <source>
        <dbReference type="ARBA" id="ARBA00022989"/>
    </source>
</evidence>
<dbReference type="GO" id="GO:0005315">
    <property type="term" value="F:phosphate transmembrane transporter activity"/>
    <property type="evidence" value="ECO:0007669"/>
    <property type="project" value="InterPro"/>
</dbReference>
<evidence type="ECO:0000313" key="13">
    <source>
        <dbReference type="EMBL" id="MBB4906451.1"/>
    </source>
</evidence>
<feature type="transmembrane region" description="Helical" evidence="9">
    <location>
        <begin position="253"/>
        <end position="274"/>
    </location>
</feature>
<dbReference type="InterPro" id="IPR000515">
    <property type="entry name" value="MetI-like"/>
</dbReference>
<dbReference type="InterPro" id="IPR035906">
    <property type="entry name" value="MetI-like_sf"/>
</dbReference>
<dbReference type="NCBIfam" id="TIGR02138">
    <property type="entry name" value="phosphate_pstC"/>
    <property type="match status" value="1"/>
</dbReference>
<dbReference type="GO" id="GO:0006817">
    <property type="term" value="P:phosphate ion transport"/>
    <property type="evidence" value="ECO:0007669"/>
    <property type="project" value="UniProtKB-KW"/>
</dbReference>
<feature type="transmembrane region" description="Helical" evidence="9">
    <location>
        <begin position="125"/>
        <end position="150"/>
    </location>
</feature>
<keyword evidence="8 9" id="KW-0472">Membrane</keyword>
<feature type="transmembrane region" description="Helical" evidence="9">
    <location>
        <begin position="295"/>
        <end position="320"/>
    </location>
</feature>
<dbReference type="GO" id="GO:0005886">
    <property type="term" value="C:plasma membrane"/>
    <property type="evidence" value="ECO:0007669"/>
    <property type="project" value="UniProtKB-SubCell"/>
</dbReference>
<feature type="region of interest" description="Disordered" evidence="11">
    <location>
        <begin position="1"/>
        <end position="26"/>
    </location>
</feature>
<keyword evidence="3 9" id="KW-0813">Transport</keyword>
<dbReference type="Proteomes" id="UP000520767">
    <property type="component" value="Unassembled WGS sequence"/>
</dbReference>
<dbReference type="EMBL" id="JACHJQ010000003">
    <property type="protein sequence ID" value="MBB4906451.1"/>
    <property type="molecule type" value="Genomic_DNA"/>
</dbReference>
<comment type="caution">
    <text evidence="13">The sequence shown here is derived from an EMBL/GenBank/DDBJ whole genome shotgun (WGS) entry which is preliminary data.</text>
</comment>
<dbReference type="Pfam" id="PF00528">
    <property type="entry name" value="BPD_transp_1"/>
    <property type="match status" value="1"/>
</dbReference>
<organism evidence="13 14">
    <name type="scientific">Actinophytocola algeriensis</name>
    <dbReference type="NCBI Taxonomy" id="1768010"/>
    <lineage>
        <taxon>Bacteria</taxon>
        <taxon>Bacillati</taxon>
        <taxon>Actinomycetota</taxon>
        <taxon>Actinomycetes</taxon>
        <taxon>Pseudonocardiales</taxon>
        <taxon>Pseudonocardiaceae</taxon>
    </lineage>
</organism>
<evidence type="ECO:0000256" key="10">
    <source>
        <dbReference type="RuleBase" id="RU363054"/>
    </source>
</evidence>
<keyword evidence="14" id="KW-1185">Reference proteome</keyword>
<evidence type="ECO:0000259" key="12">
    <source>
        <dbReference type="PROSITE" id="PS50928"/>
    </source>
</evidence>
<evidence type="ECO:0000256" key="2">
    <source>
        <dbReference type="ARBA" id="ARBA00007069"/>
    </source>
</evidence>
<dbReference type="InterPro" id="IPR051124">
    <property type="entry name" value="Phosphate_Transport_Permease"/>
</dbReference>
<dbReference type="AlphaFoldDB" id="A0A7W7VDR1"/>
<name>A0A7W7VDR1_9PSEU</name>
<accession>A0A7W7VDR1</accession>
<dbReference type="SUPFAM" id="SSF161098">
    <property type="entry name" value="MetI-like"/>
    <property type="match status" value="1"/>
</dbReference>
<feature type="transmembrane region" description="Helical" evidence="9">
    <location>
        <begin position="181"/>
        <end position="204"/>
    </location>
</feature>
<evidence type="ECO:0000256" key="11">
    <source>
        <dbReference type="SAM" id="MobiDB-lite"/>
    </source>
</evidence>
<gene>
    <name evidence="13" type="ORF">FHR82_002671</name>
</gene>
<comment type="subcellular location">
    <subcellularLocation>
        <location evidence="1 9">Cell membrane</location>
        <topology evidence="1 9">Multi-pass membrane protein</topology>
    </subcellularLocation>
</comment>
<evidence type="ECO:0000256" key="6">
    <source>
        <dbReference type="ARBA" id="ARBA00022692"/>
    </source>
</evidence>
<feature type="compositionally biased region" description="Polar residues" evidence="11">
    <location>
        <begin position="1"/>
        <end position="13"/>
    </location>
</feature>
<comment type="similarity">
    <text evidence="2 10">Belongs to the binding-protein-dependent transport system permease family. CysTW subfamily.</text>
</comment>
<dbReference type="CDD" id="cd06261">
    <property type="entry name" value="TM_PBP2"/>
    <property type="match status" value="1"/>
</dbReference>
<protein>
    <recommendedName>
        <fullName evidence="10">Phosphate transport system permease protein</fullName>
    </recommendedName>
</protein>
<keyword evidence="5 10" id="KW-0592">Phosphate transport</keyword>
<evidence type="ECO:0000256" key="3">
    <source>
        <dbReference type="ARBA" id="ARBA00022448"/>
    </source>
</evidence>
<proteinExistence type="inferred from homology"/>
<evidence type="ECO:0000256" key="8">
    <source>
        <dbReference type="ARBA" id="ARBA00023136"/>
    </source>
</evidence>
<evidence type="ECO:0000256" key="9">
    <source>
        <dbReference type="RuleBase" id="RU363032"/>
    </source>
</evidence>
<reference evidence="13 14" key="1">
    <citation type="submission" date="2020-08" db="EMBL/GenBank/DDBJ databases">
        <title>Genomic Encyclopedia of Type Strains, Phase III (KMG-III): the genomes of soil and plant-associated and newly described type strains.</title>
        <authorList>
            <person name="Whitman W."/>
        </authorList>
    </citation>
    <scope>NUCLEOTIDE SEQUENCE [LARGE SCALE GENOMIC DNA]</scope>
    <source>
        <strain evidence="13 14">CECT 8960</strain>
    </source>
</reference>
<comment type="function">
    <text evidence="10">Part of the binding-protein-dependent transport system for phosphate; probably responsible for the translocation of the substrate across the membrane.</text>
</comment>
<keyword evidence="4 10" id="KW-1003">Cell membrane</keyword>
<sequence>MTTTGEPKAKSSTPPRGKQPGPPRRPGDVIFSGAAKGAGVLILAILAAVAIFLLVNAWPAISTPTDELSESVHWIKEGDSLLDYVGPLVFGTVLAALIALIIATPVAIAVALFISHYAPRKLAQIFGYVIDLLAAIPSVVYGLWGALWLMPQMFPVFEWLSEYLGFIPIFQGPAASPPRTILTAGIVLAVMILPIITAVSREVFLQTPTLHREAALALGATRWEMIRMAVLPFGRSGIISAAMLGLGRALGETMAVAMVLSPGFVYSFFILQAGQQQNIAANIALKFPESSGLGVNVLIFTGLVLFAITLLVNMIARWIVSRRAEFSGAN</sequence>
<evidence type="ECO:0000256" key="1">
    <source>
        <dbReference type="ARBA" id="ARBA00004651"/>
    </source>
</evidence>
<keyword evidence="6 9" id="KW-0812">Transmembrane</keyword>
<dbReference type="PANTHER" id="PTHR30425:SF1">
    <property type="entry name" value="PHOSPHATE TRANSPORT SYSTEM PERMEASE PROTEIN PSTC"/>
    <property type="match status" value="1"/>
</dbReference>
<dbReference type="PROSITE" id="PS50928">
    <property type="entry name" value="ABC_TM1"/>
    <property type="match status" value="1"/>
</dbReference>
<feature type="transmembrane region" description="Helical" evidence="9">
    <location>
        <begin position="40"/>
        <end position="61"/>
    </location>
</feature>
<feature type="domain" description="ABC transmembrane type-1" evidence="12">
    <location>
        <begin position="89"/>
        <end position="316"/>
    </location>
</feature>
<evidence type="ECO:0000256" key="4">
    <source>
        <dbReference type="ARBA" id="ARBA00022475"/>
    </source>
</evidence>
<keyword evidence="7 9" id="KW-1133">Transmembrane helix</keyword>
<feature type="transmembrane region" description="Helical" evidence="9">
    <location>
        <begin position="88"/>
        <end position="113"/>
    </location>
</feature>
<dbReference type="Gene3D" id="1.10.3720.10">
    <property type="entry name" value="MetI-like"/>
    <property type="match status" value="1"/>
</dbReference>
<dbReference type="PANTHER" id="PTHR30425">
    <property type="entry name" value="PHOSPHATE TRANSPORT SYSTEM PERMEASE PROTEIN PST"/>
    <property type="match status" value="1"/>
</dbReference>
<dbReference type="InterPro" id="IPR011864">
    <property type="entry name" value="Phosphate_PstC"/>
</dbReference>
<evidence type="ECO:0000313" key="14">
    <source>
        <dbReference type="Proteomes" id="UP000520767"/>
    </source>
</evidence>
<evidence type="ECO:0000256" key="5">
    <source>
        <dbReference type="ARBA" id="ARBA00022592"/>
    </source>
</evidence>